<dbReference type="InterPro" id="IPR010929">
    <property type="entry name" value="PDR_CDR_ABC"/>
</dbReference>
<dbReference type="Gene3D" id="3.40.50.300">
    <property type="entry name" value="P-loop containing nucleotide triphosphate hydrolases"/>
    <property type="match status" value="2"/>
</dbReference>
<dbReference type="Pfam" id="PF01061">
    <property type="entry name" value="ABC2_membrane"/>
    <property type="match status" value="2"/>
</dbReference>
<dbReference type="CDD" id="cd03233">
    <property type="entry name" value="ABCG_PDR_domain1"/>
    <property type="match status" value="1"/>
</dbReference>
<dbReference type="InterPro" id="IPR003593">
    <property type="entry name" value="AAA+_ATPase"/>
</dbReference>
<dbReference type="CDD" id="cd03232">
    <property type="entry name" value="ABCG_PDR_domain2"/>
    <property type="match status" value="1"/>
</dbReference>
<dbReference type="InterPro" id="IPR034001">
    <property type="entry name" value="ABCG_PDR_1"/>
</dbReference>
<feature type="transmembrane region" description="Helical" evidence="10">
    <location>
        <begin position="796"/>
        <end position="813"/>
    </location>
</feature>
<dbReference type="FunFam" id="3.40.50.300:FF:000881">
    <property type="entry name" value="ABC multidrug transporter A-1"/>
    <property type="match status" value="1"/>
</dbReference>
<evidence type="ECO:0000256" key="2">
    <source>
        <dbReference type="ARBA" id="ARBA00006012"/>
    </source>
</evidence>
<dbReference type="SUPFAM" id="SSF52540">
    <property type="entry name" value="P-loop containing nucleoside triphosphate hydrolases"/>
    <property type="match status" value="2"/>
</dbReference>
<dbReference type="STRING" id="1051616.A0A3M9XVB3"/>
<dbReference type="InterPro" id="IPR013525">
    <property type="entry name" value="ABC2_TM"/>
</dbReference>
<feature type="domain" description="ABC transporter" evidence="11">
    <location>
        <begin position="881"/>
        <end position="1124"/>
    </location>
</feature>
<evidence type="ECO:0000256" key="10">
    <source>
        <dbReference type="SAM" id="Phobius"/>
    </source>
</evidence>
<evidence type="ECO:0000256" key="3">
    <source>
        <dbReference type="ARBA" id="ARBA00022448"/>
    </source>
</evidence>
<dbReference type="SMART" id="SM00382">
    <property type="entry name" value="AAA"/>
    <property type="match status" value="2"/>
</dbReference>
<evidence type="ECO:0000259" key="11">
    <source>
        <dbReference type="PROSITE" id="PS50893"/>
    </source>
</evidence>
<keyword evidence="4 10" id="KW-0812">Transmembrane</keyword>
<comment type="caution">
    <text evidence="12">The sequence shown here is derived from an EMBL/GenBank/DDBJ whole genome shotgun (WGS) entry which is preliminary data.</text>
</comment>
<dbReference type="InterPro" id="IPR003439">
    <property type="entry name" value="ABC_transporter-like_ATP-bd"/>
</dbReference>
<feature type="compositionally biased region" description="Acidic residues" evidence="9">
    <location>
        <begin position="70"/>
        <end position="81"/>
    </location>
</feature>
<dbReference type="InterPro" id="IPR029481">
    <property type="entry name" value="ABC_trans_N"/>
</dbReference>
<evidence type="ECO:0000313" key="13">
    <source>
        <dbReference type="Proteomes" id="UP000267145"/>
    </source>
</evidence>
<name>A0A3M9XVB3_9PEZI</name>
<dbReference type="PROSITE" id="PS50893">
    <property type="entry name" value="ABC_TRANSPORTER_2"/>
    <property type="match status" value="2"/>
</dbReference>
<keyword evidence="13" id="KW-1185">Reference proteome</keyword>
<feature type="transmembrane region" description="Helical" evidence="10">
    <location>
        <begin position="1340"/>
        <end position="1363"/>
    </location>
</feature>
<evidence type="ECO:0000256" key="7">
    <source>
        <dbReference type="ARBA" id="ARBA00022989"/>
    </source>
</evidence>
<evidence type="ECO:0000256" key="6">
    <source>
        <dbReference type="ARBA" id="ARBA00022840"/>
    </source>
</evidence>
<dbReference type="GO" id="GO:0016020">
    <property type="term" value="C:membrane"/>
    <property type="evidence" value="ECO:0007669"/>
    <property type="project" value="UniProtKB-SubCell"/>
</dbReference>
<dbReference type="Pfam" id="PF06422">
    <property type="entry name" value="PDR_CDR"/>
    <property type="match status" value="1"/>
</dbReference>
<comment type="similarity">
    <text evidence="2">Belongs to the ABC transporter superfamily. ABCG family. PDR (TC 3.A.1.205) subfamily.</text>
</comment>
<evidence type="ECO:0000256" key="1">
    <source>
        <dbReference type="ARBA" id="ARBA00004141"/>
    </source>
</evidence>
<feature type="transmembrane region" description="Helical" evidence="10">
    <location>
        <begin position="650"/>
        <end position="672"/>
    </location>
</feature>
<feature type="compositionally biased region" description="Polar residues" evidence="9">
    <location>
        <begin position="9"/>
        <end position="19"/>
    </location>
</feature>
<dbReference type="InterPro" id="IPR043926">
    <property type="entry name" value="ABCG_dom"/>
</dbReference>
<dbReference type="Pfam" id="PF19055">
    <property type="entry name" value="ABC2_membrane_7"/>
    <property type="match status" value="1"/>
</dbReference>
<dbReference type="InterPro" id="IPR017871">
    <property type="entry name" value="ABC_transporter-like_CS"/>
</dbReference>
<sequence length="1530" mass="170574">MSVPGINGIPTNYDGTAQGTGVPVTDRPGHAELEHDVHDTTATRATSLTEVAHSDTTRREKSSPVNGDAVEAEEPIDDDSEMERRASIVQSLARKYSNTSHKLPAGTNPFLAAQQEDSFLNPASANFSARSWAKAVVEMVNANGQGFRKAGVAFQHLNVYGFGQATDYQKDVANIWLSLAGMVRSLVGGGQRRIDILRSFDGIVRNGEMLVVLGPPGSGCSTFLKTIAGEMNGLHSDQSSYFNYQGVTAKEMHTNHRGEAIYTAEVDVHFPQLSVGDTLTFAARARQPRHLPEGLNKNDFSSHLRDVVMAMFGISHTVNTRVGNEYIRGVSGGERKRVTIAEAALSGAPLQCWDNSTRGLDSANAVEFCKTLRLETELFNTTACVSIYQAPGSAYDLFDKATVLYEGRQIFFGRADEARQYFVDLGFHCPPRATTPDFLTSMTSPQERIVRDGFEGRTPRTPDDFATAWRNSPNYKALQAEIEEYKTQHPLNGPDAEAFRAHKHAQQAKGQRVKSPFTLSFMQQVQLCLWRGWQRLIGDPSITVGSLIGNTVMALIIGSVFYNLQDTSASFFQRGALLFFALLMNAFASALEILTLYAQRPIVEKHSRYALYHPSAEAVASMLVDMPYKLLNCLVFNITLYFITNLRREAGAFFFFLLISFFTVLAMSMIFRTIASSSRTLSQAMVPAAILILILVIFTGFVIPTPYMLDWCRWLNYVDPLAYAFEALVVNEFHNRNFICTNYVPSTDPAAGYESVSNDNRVCTAVGSIPGNDFVNGDAYASLSFGYEWANRWRNFGILIAFMLGFLVIYMVAAEFVSEKKSKGEVLVFRRGYKPSAFNEKHAQDDPEDMVRVGPVTTAERARVAEKGQDAGFIQRQTSIFHWNNVCYEVKIKKETRRILDNVDGWVKPGTLTALMGVSGAGKTTLLDCLADRTSMGVITGEMLVDGYQRDTSFQRKTGYVQQQDLHLETTTVREALNFSALLRQPAHVPKAEKLAYVDEVIKLLDMEEYAEAVVGVPGEGLNVEQRKRLTIGVELAAKPPLLLFVDEPTSGLDSQTSWAILDLLEKLTKSGQAILCTIHQPSAMLFQRFDRLLFLAKGGRTVYFGDIGENSRHMIAYFERVSGTTCPAEANPAEWMLEVIGAAPGSHTEVDWFEAWRQSPEYAATQAELQRLKDERAPQDPSSSKEDSASYREFAASFGTQLYEVTHRVFQQYWRTPSYIYSKAALCILVALFIGFVFFDAPNSMQGLQNQMFAIFNILTVFGQLVQQTMPYFVIQRSLYEVRERPSKVYGWKIFMLSQIIVELPWNSLMAVLMYVCWYYPVGLQNNAIAAGQTTERGVLMFLFLLIFLLFTSTFTDFIIAGFETAEAGANIANVLFMLCLIFCGVLANPDTLPGFWIFMYRVSPFTYIVAGMLSVAVANTNVICADNELLSIVPPSGESCSEYLGPWMEQFGGYLTDATINSTSECQMCTMDKTNTFLNSLNIDYADRWRNFGIGWAFIIFNIFAALGLYWLARVPKKGGLFGKKKQE</sequence>
<evidence type="ECO:0000256" key="5">
    <source>
        <dbReference type="ARBA" id="ARBA00022741"/>
    </source>
</evidence>
<feature type="compositionally biased region" description="Basic and acidic residues" evidence="9">
    <location>
        <begin position="52"/>
        <end position="62"/>
    </location>
</feature>
<evidence type="ECO:0000256" key="8">
    <source>
        <dbReference type="ARBA" id="ARBA00023136"/>
    </source>
</evidence>
<proteinExistence type="inferred from homology"/>
<dbReference type="EMBL" id="RBVV01000228">
    <property type="protein sequence ID" value="RNJ52209.1"/>
    <property type="molecule type" value="Genomic_DNA"/>
</dbReference>
<feature type="transmembrane region" description="Helical" evidence="10">
    <location>
        <begin position="1295"/>
        <end position="1319"/>
    </location>
</feature>
<feature type="domain" description="ABC transporter" evidence="11">
    <location>
        <begin position="177"/>
        <end position="431"/>
    </location>
</feature>
<feature type="transmembrane region" description="Helical" evidence="10">
    <location>
        <begin position="1369"/>
        <end position="1388"/>
    </location>
</feature>
<feature type="transmembrane region" description="Helical" evidence="10">
    <location>
        <begin position="1254"/>
        <end position="1275"/>
    </location>
</feature>
<dbReference type="FunFam" id="3.40.50.300:FF:000054">
    <property type="entry name" value="ABC multidrug transporter atrF"/>
    <property type="match status" value="1"/>
</dbReference>
<dbReference type="PROSITE" id="PS00211">
    <property type="entry name" value="ABC_TRANSPORTER_1"/>
    <property type="match status" value="1"/>
</dbReference>
<feature type="transmembrane region" description="Helical" evidence="10">
    <location>
        <begin position="684"/>
        <end position="703"/>
    </location>
</feature>
<dbReference type="Pfam" id="PF00005">
    <property type="entry name" value="ABC_tran"/>
    <property type="match status" value="2"/>
</dbReference>
<dbReference type="InterPro" id="IPR027417">
    <property type="entry name" value="P-loop_NTPase"/>
</dbReference>
<feature type="transmembrane region" description="Helical" evidence="10">
    <location>
        <begin position="576"/>
        <end position="598"/>
    </location>
</feature>
<dbReference type="GeneID" id="39607783"/>
<dbReference type="GO" id="GO:0005524">
    <property type="term" value="F:ATP binding"/>
    <property type="evidence" value="ECO:0007669"/>
    <property type="project" value="UniProtKB-KW"/>
</dbReference>
<evidence type="ECO:0000256" key="9">
    <source>
        <dbReference type="SAM" id="MobiDB-lite"/>
    </source>
</evidence>
<feature type="region of interest" description="Disordered" evidence="9">
    <location>
        <begin position="41"/>
        <end position="83"/>
    </location>
</feature>
<keyword evidence="3" id="KW-0813">Transport</keyword>
<dbReference type="PANTHER" id="PTHR19241">
    <property type="entry name" value="ATP-BINDING CASSETTE TRANSPORTER"/>
    <property type="match status" value="1"/>
</dbReference>
<dbReference type="GO" id="GO:0016887">
    <property type="term" value="F:ATP hydrolysis activity"/>
    <property type="evidence" value="ECO:0007669"/>
    <property type="project" value="InterPro"/>
</dbReference>
<protein>
    <submittedName>
        <fullName evidence="12">ZEB2-regulated ABC transporter 1</fullName>
    </submittedName>
</protein>
<keyword evidence="8 10" id="KW-0472">Membrane</keyword>
<organism evidence="12 13">
    <name type="scientific">Verticillium nonalfalfae</name>
    <dbReference type="NCBI Taxonomy" id="1051616"/>
    <lineage>
        <taxon>Eukaryota</taxon>
        <taxon>Fungi</taxon>
        <taxon>Dikarya</taxon>
        <taxon>Ascomycota</taxon>
        <taxon>Pezizomycotina</taxon>
        <taxon>Sordariomycetes</taxon>
        <taxon>Hypocreomycetidae</taxon>
        <taxon>Glomerellales</taxon>
        <taxon>Plectosphaerellaceae</taxon>
        <taxon>Verticillium</taxon>
    </lineage>
</organism>
<feature type="transmembrane region" description="Helical" evidence="10">
    <location>
        <begin position="544"/>
        <end position="564"/>
    </location>
</feature>
<feature type="transmembrane region" description="Helical" evidence="10">
    <location>
        <begin position="618"/>
        <end position="643"/>
    </location>
</feature>
<gene>
    <name evidence="12" type="primary">ZRA1_1</name>
    <name evidence="12" type="ORF">D7B24_004094</name>
</gene>
<accession>A0A3M9XVB3</accession>
<keyword evidence="6" id="KW-0067">ATP-binding</keyword>
<evidence type="ECO:0000256" key="4">
    <source>
        <dbReference type="ARBA" id="ARBA00022692"/>
    </source>
</evidence>
<dbReference type="GO" id="GO:0140359">
    <property type="term" value="F:ABC-type transporter activity"/>
    <property type="evidence" value="ECO:0007669"/>
    <property type="project" value="InterPro"/>
</dbReference>
<comment type="subcellular location">
    <subcellularLocation>
        <location evidence="1">Membrane</location>
        <topology evidence="1">Multi-pass membrane protein</topology>
    </subcellularLocation>
</comment>
<reference evidence="12 13" key="1">
    <citation type="submission" date="2018-10" db="EMBL/GenBank/DDBJ databases">
        <title>Genome sequence of Verticillium nonalfalfae VnAa140.</title>
        <authorList>
            <person name="Stajich J.E."/>
            <person name="Kasson M.T."/>
        </authorList>
    </citation>
    <scope>NUCLEOTIDE SEQUENCE [LARGE SCALE GENOMIC DNA]</scope>
    <source>
        <strain evidence="12 13">VnAa140</strain>
    </source>
</reference>
<feature type="transmembrane region" description="Helical" evidence="10">
    <location>
        <begin position="1221"/>
        <end position="1242"/>
    </location>
</feature>
<keyword evidence="5" id="KW-0547">Nucleotide-binding</keyword>
<dbReference type="InterPro" id="IPR034003">
    <property type="entry name" value="ABCG_PDR_2"/>
</dbReference>
<dbReference type="Proteomes" id="UP000267145">
    <property type="component" value="Unassembled WGS sequence"/>
</dbReference>
<keyword evidence="7 10" id="KW-1133">Transmembrane helix</keyword>
<feature type="region of interest" description="Disordered" evidence="9">
    <location>
        <begin position="1"/>
        <end position="28"/>
    </location>
</feature>
<dbReference type="RefSeq" id="XP_028490367.1">
    <property type="nucleotide sequence ID" value="XM_028638270.1"/>
</dbReference>
<feature type="transmembrane region" description="Helical" evidence="10">
    <location>
        <begin position="1496"/>
        <end position="1515"/>
    </location>
</feature>
<evidence type="ECO:0000313" key="12">
    <source>
        <dbReference type="EMBL" id="RNJ52209.1"/>
    </source>
</evidence>
<dbReference type="Pfam" id="PF14510">
    <property type="entry name" value="ABC_trans_N"/>
    <property type="match status" value="1"/>
</dbReference>